<feature type="transmembrane region" description="Helical" evidence="7">
    <location>
        <begin position="21"/>
        <end position="41"/>
    </location>
</feature>
<feature type="domain" description="MacB-like periplasmic core" evidence="9">
    <location>
        <begin position="21"/>
        <end position="226"/>
    </location>
</feature>
<dbReference type="InterPro" id="IPR003838">
    <property type="entry name" value="ABC3_permease_C"/>
</dbReference>
<dbReference type="InterPro" id="IPR050250">
    <property type="entry name" value="Macrolide_Exporter_MacB"/>
</dbReference>
<dbReference type="GO" id="GO:0022857">
    <property type="term" value="F:transmembrane transporter activity"/>
    <property type="evidence" value="ECO:0007669"/>
    <property type="project" value="TreeGrafter"/>
</dbReference>
<comment type="subcellular location">
    <subcellularLocation>
        <location evidence="1">Cell membrane</location>
        <topology evidence="1">Multi-pass membrane protein</topology>
    </subcellularLocation>
</comment>
<dbReference type="Pfam" id="PF02687">
    <property type="entry name" value="FtsX"/>
    <property type="match status" value="1"/>
</dbReference>
<evidence type="ECO:0000313" key="10">
    <source>
        <dbReference type="EMBL" id="RIB35169.1"/>
    </source>
</evidence>
<keyword evidence="4 7" id="KW-1133">Transmembrane helix</keyword>
<evidence type="ECO:0000259" key="8">
    <source>
        <dbReference type="Pfam" id="PF02687"/>
    </source>
</evidence>
<proteinExistence type="inferred from homology"/>
<evidence type="ECO:0000256" key="2">
    <source>
        <dbReference type="ARBA" id="ARBA00022475"/>
    </source>
</evidence>
<evidence type="ECO:0000256" key="1">
    <source>
        <dbReference type="ARBA" id="ARBA00004651"/>
    </source>
</evidence>
<dbReference type="EMBL" id="MWMI01000004">
    <property type="protein sequence ID" value="RIB35169.1"/>
    <property type="molecule type" value="Genomic_DNA"/>
</dbReference>
<gene>
    <name evidence="10" type="ORF">BXU00_02445</name>
</gene>
<keyword evidence="5 7" id="KW-0472">Membrane</keyword>
<evidence type="ECO:0000256" key="4">
    <source>
        <dbReference type="ARBA" id="ARBA00022989"/>
    </source>
</evidence>
<comment type="similarity">
    <text evidence="6">Belongs to the ABC-4 integral membrane protein family.</text>
</comment>
<dbReference type="Pfam" id="PF12704">
    <property type="entry name" value="MacB_PCD"/>
    <property type="match status" value="1"/>
</dbReference>
<evidence type="ECO:0000259" key="9">
    <source>
        <dbReference type="Pfam" id="PF12704"/>
    </source>
</evidence>
<keyword evidence="3 7" id="KW-0812">Transmembrane</keyword>
<dbReference type="AlphaFoldDB" id="A0A397WNS9"/>
<evidence type="ECO:0000256" key="3">
    <source>
        <dbReference type="ARBA" id="ARBA00022692"/>
    </source>
</evidence>
<dbReference type="PANTHER" id="PTHR30572">
    <property type="entry name" value="MEMBRANE COMPONENT OF TRANSPORTER-RELATED"/>
    <property type="match status" value="1"/>
</dbReference>
<dbReference type="Proteomes" id="UP000266622">
    <property type="component" value="Unassembled WGS sequence"/>
</dbReference>
<feature type="transmembrane region" description="Helical" evidence="7">
    <location>
        <begin position="375"/>
        <end position="398"/>
    </location>
</feature>
<dbReference type="GO" id="GO:0005886">
    <property type="term" value="C:plasma membrane"/>
    <property type="evidence" value="ECO:0007669"/>
    <property type="project" value="UniProtKB-SubCell"/>
</dbReference>
<evidence type="ECO:0000256" key="5">
    <source>
        <dbReference type="ARBA" id="ARBA00023136"/>
    </source>
</evidence>
<accession>A0A397WNS9</accession>
<evidence type="ECO:0000256" key="7">
    <source>
        <dbReference type="SAM" id="Phobius"/>
    </source>
</evidence>
<evidence type="ECO:0000313" key="11">
    <source>
        <dbReference type="Proteomes" id="UP000266622"/>
    </source>
</evidence>
<feature type="transmembrane region" description="Helical" evidence="7">
    <location>
        <begin position="263"/>
        <end position="291"/>
    </location>
</feature>
<name>A0A397WNS9_9ARCH</name>
<sequence length="409" mass="43947">MILLDLFYISIRNLSRRSLRSWLTIIGIVIGIAALVALLSVTEGAKSSVESIISRMGVNKLIITSGRASTLIGSLTSSGNAFTNFEIEGLKRLGGVEEVIPMIRINLPVMYREKVMLTSVAGIPTDVKLENLGYSLYEGRGFLPIDNNKCNVILGYYIAKKTFSTEIAVGDIILINNTKCKVIGILNSTGGLGIENFEVYVPLSTMQNLFGRKDIRFIYVIAGDVSLAKAEISRFLNQTRGGNSYTIIDMGQILQSTMQILDIISFILIAIASISLLVSAVGTMNTMYMAVIERVKEIGILKVLGAKNYEIALIFLFESGLIGLIGGIIGSIFGIILAWAIGIFNPTSISLQAAGSGTRASLISISHLSINPLHIIFAIVLATVVGMLSGLAPAINAARLDPVVALRTE</sequence>
<organism evidence="10 11">
    <name type="scientific">Candidatus Nanoclepta minutus</name>
    <dbReference type="NCBI Taxonomy" id="1940235"/>
    <lineage>
        <taxon>Archaea</taxon>
        <taxon>Nanobdellota</taxon>
        <taxon>Candidatus Nanoclepta</taxon>
    </lineage>
</organism>
<protein>
    <recommendedName>
        <fullName evidence="12">ABC transporter permease</fullName>
    </recommendedName>
</protein>
<comment type="caution">
    <text evidence="10">The sequence shown here is derived from an EMBL/GenBank/DDBJ whole genome shotgun (WGS) entry which is preliminary data.</text>
</comment>
<feature type="domain" description="ABC3 transporter permease C-terminal" evidence="8">
    <location>
        <begin position="270"/>
        <end position="402"/>
    </location>
</feature>
<evidence type="ECO:0008006" key="12">
    <source>
        <dbReference type="Google" id="ProtNLM"/>
    </source>
</evidence>
<dbReference type="InterPro" id="IPR025857">
    <property type="entry name" value="MacB_PCD"/>
</dbReference>
<dbReference type="PANTHER" id="PTHR30572:SF4">
    <property type="entry name" value="ABC TRANSPORTER PERMEASE YTRF"/>
    <property type="match status" value="1"/>
</dbReference>
<keyword evidence="2" id="KW-1003">Cell membrane</keyword>
<feature type="transmembrane region" description="Helical" evidence="7">
    <location>
        <begin position="312"/>
        <end position="341"/>
    </location>
</feature>
<evidence type="ECO:0000256" key="6">
    <source>
        <dbReference type="ARBA" id="ARBA00038076"/>
    </source>
</evidence>
<reference evidence="10 11" key="1">
    <citation type="journal article" date="2018" name="Syst. Appl. Microbiol.">
        <title>A new symbiotic nanoarchaeote (Candidatus Nanoclepta minutus) and its host (Zestosphaera tikiterensis gen. nov., sp. nov.) from a New Zealand hot spring.</title>
        <authorList>
            <person name="St John E."/>
            <person name="Liu Y."/>
            <person name="Podar M."/>
            <person name="Stott M.B."/>
            <person name="Meneghin J."/>
            <person name="Chen Z."/>
            <person name="Lagutin K."/>
            <person name="Mitchell K."/>
            <person name="Reysenbach A.L."/>
        </authorList>
    </citation>
    <scope>NUCLEOTIDE SEQUENCE [LARGE SCALE GENOMIC DNA]</scope>
    <source>
        <strain evidence="10">NZ3</strain>
    </source>
</reference>